<dbReference type="PROSITE" id="PS51257">
    <property type="entry name" value="PROKAR_LIPOPROTEIN"/>
    <property type="match status" value="1"/>
</dbReference>
<dbReference type="EMBL" id="CP034015">
    <property type="protein sequence ID" value="AZG74122.1"/>
    <property type="molecule type" value="Genomic_DNA"/>
</dbReference>
<organism evidence="2 3">
    <name type="scientific">Shewanella livingstonensis</name>
    <dbReference type="NCBI Taxonomy" id="150120"/>
    <lineage>
        <taxon>Bacteria</taxon>
        <taxon>Pseudomonadati</taxon>
        <taxon>Pseudomonadota</taxon>
        <taxon>Gammaproteobacteria</taxon>
        <taxon>Alteromonadales</taxon>
        <taxon>Shewanellaceae</taxon>
        <taxon>Shewanella</taxon>
    </lineage>
</organism>
<dbReference type="OrthoDB" id="5918947at2"/>
<dbReference type="KEGG" id="slj:EGC82_15995"/>
<sequence length="112" mass="12322">MLKKSFIVAGLSLLLAACGGHGYEGQYESSIEATGLGSLNSMMPKTTMYIGTDYIESNGQKIEVEKIYVKEQDDRKFLIMQTQEGDQAYIIDKDGSLLIKSGLATIKFTKVD</sequence>
<dbReference type="Proteomes" id="UP000278035">
    <property type="component" value="Chromosome"/>
</dbReference>
<feature type="signal peptide" evidence="1">
    <location>
        <begin position="1"/>
        <end position="22"/>
    </location>
</feature>
<accession>A0A3G8LZ23</accession>
<gene>
    <name evidence="2" type="ORF">EGC82_15995</name>
</gene>
<proteinExistence type="predicted"/>
<reference evidence="3" key="1">
    <citation type="submission" date="2018-11" db="EMBL/GenBank/DDBJ databases">
        <title>Shewanella sp. M2.</title>
        <authorList>
            <person name="Hwang Y.J."/>
            <person name="Hwang C.Y."/>
        </authorList>
    </citation>
    <scope>NUCLEOTIDE SEQUENCE [LARGE SCALE GENOMIC DNA]</scope>
    <source>
        <strain evidence="3">LMG 19866</strain>
    </source>
</reference>
<protein>
    <recommendedName>
        <fullName evidence="4">Lipoprotein</fullName>
    </recommendedName>
</protein>
<name>A0A3G8LZ23_9GAMM</name>
<dbReference type="AlphaFoldDB" id="A0A3G8LZ23"/>
<keyword evidence="1" id="KW-0732">Signal</keyword>
<dbReference type="RefSeq" id="WP_124731647.1">
    <property type="nucleotide sequence ID" value="NZ_CBCSKC010000020.1"/>
</dbReference>
<keyword evidence="3" id="KW-1185">Reference proteome</keyword>
<evidence type="ECO:0000313" key="2">
    <source>
        <dbReference type="EMBL" id="AZG74122.1"/>
    </source>
</evidence>
<feature type="chain" id="PRO_5018277706" description="Lipoprotein" evidence="1">
    <location>
        <begin position="23"/>
        <end position="112"/>
    </location>
</feature>
<evidence type="ECO:0000313" key="3">
    <source>
        <dbReference type="Proteomes" id="UP000278035"/>
    </source>
</evidence>
<evidence type="ECO:0008006" key="4">
    <source>
        <dbReference type="Google" id="ProtNLM"/>
    </source>
</evidence>
<evidence type="ECO:0000256" key="1">
    <source>
        <dbReference type="SAM" id="SignalP"/>
    </source>
</evidence>